<protein>
    <recommendedName>
        <fullName evidence="2 8">Spore cortex-lytic enzyme</fullName>
    </recommendedName>
</protein>
<dbReference type="InterPro" id="IPR036365">
    <property type="entry name" value="PGBD-like_sf"/>
</dbReference>
<keyword evidence="13" id="KW-1185">Reference proteome</keyword>
<name>A0A1M6BUJ4_9FIRM</name>
<evidence type="ECO:0000256" key="3">
    <source>
        <dbReference type="ARBA" id="ARBA00022544"/>
    </source>
</evidence>
<evidence type="ECO:0000313" key="12">
    <source>
        <dbReference type="EMBL" id="SHI52273.1"/>
    </source>
</evidence>
<keyword evidence="9" id="KW-0472">Membrane</keyword>
<keyword evidence="3" id="KW-0309">Germination</keyword>
<gene>
    <name evidence="12" type="ORF">SAMN02745176_00537</name>
</gene>
<evidence type="ECO:0000256" key="2">
    <source>
        <dbReference type="ARBA" id="ARBA00018364"/>
    </source>
</evidence>
<keyword evidence="9" id="KW-1133">Transmembrane helix</keyword>
<comment type="similarity">
    <text evidence="1">Belongs to the SleB family.</text>
</comment>
<evidence type="ECO:0000256" key="1">
    <source>
        <dbReference type="ARBA" id="ARBA00007010"/>
    </source>
</evidence>
<dbReference type="EMBL" id="FQZS01000004">
    <property type="protein sequence ID" value="SHI52273.1"/>
    <property type="molecule type" value="Genomic_DNA"/>
</dbReference>
<evidence type="ECO:0000256" key="4">
    <source>
        <dbReference type="ARBA" id="ARBA00022729"/>
    </source>
</evidence>
<dbReference type="Gene3D" id="1.10.10.2520">
    <property type="entry name" value="Cell wall hydrolase SleB, domain 1"/>
    <property type="match status" value="1"/>
</dbReference>
<feature type="domain" description="Cell wall hydrolase SleB" evidence="11">
    <location>
        <begin position="144"/>
        <end position="242"/>
    </location>
</feature>
<reference evidence="12 13" key="1">
    <citation type="submission" date="2016-11" db="EMBL/GenBank/DDBJ databases">
        <authorList>
            <person name="Jaros S."/>
            <person name="Januszkiewicz K."/>
            <person name="Wedrychowicz H."/>
        </authorList>
    </citation>
    <scope>NUCLEOTIDE SEQUENCE [LARGE SCALE GENOMIC DNA]</scope>
    <source>
        <strain evidence="12 13">DSM 19022</strain>
    </source>
</reference>
<dbReference type="SUPFAM" id="SSF47090">
    <property type="entry name" value="PGBD-like"/>
    <property type="match status" value="1"/>
</dbReference>
<keyword evidence="4" id="KW-0732">Signal</keyword>
<sequence>MLLKFLKKYKFLIAGMTCAAILTVLINSGYIVNPLRYGAETILLKWGSRGDYVYVVQDKLKRWGYYKGNIDGIYGNETRLAVMEFQRKNGLKADGIVGDQTAKALGINIPGGGGGSKQASKGSGGARGNELYTLAQCIHGEARGEPYIGQVAVGAVIMNRVRSPLFPNTIAGVIFQPGAFTAVSDGQMFQPPGETALKAAQDALNGWDPSGGALYYYNPAKTTSSWIWSRPVIKVIGKHYFAK</sequence>
<keyword evidence="5" id="KW-0378">Hydrolase</keyword>
<dbReference type="GO" id="GO:0016787">
    <property type="term" value="F:hydrolase activity"/>
    <property type="evidence" value="ECO:0007669"/>
    <property type="project" value="UniProtKB-KW"/>
</dbReference>
<keyword evidence="6" id="KW-0749">Sporulation</keyword>
<keyword evidence="9" id="KW-0812">Transmembrane</keyword>
<dbReference type="RefSeq" id="WP_073024257.1">
    <property type="nucleotide sequence ID" value="NZ_FQZS01000004.1"/>
</dbReference>
<dbReference type="InterPro" id="IPR036366">
    <property type="entry name" value="PGBDSf"/>
</dbReference>
<keyword evidence="7" id="KW-0961">Cell wall biogenesis/degradation</keyword>
<feature type="transmembrane region" description="Helical" evidence="9">
    <location>
        <begin position="12"/>
        <end position="32"/>
    </location>
</feature>
<proteinExistence type="inferred from homology"/>
<dbReference type="InterPro" id="IPR014224">
    <property type="entry name" value="Spore_cortex_SleB"/>
</dbReference>
<evidence type="ECO:0000256" key="7">
    <source>
        <dbReference type="ARBA" id="ARBA00023316"/>
    </source>
</evidence>
<evidence type="ECO:0000259" key="10">
    <source>
        <dbReference type="Pfam" id="PF01471"/>
    </source>
</evidence>
<dbReference type="GO" id="GO:0030435">
    <property type="term" value="P:sporulation resulting in formation of a cellular spore"/>
    <property type="evidence" value="ECO:0007669"/>
    <property type="project" value="UniProtKB-KW"/>
</dbReference>
<evidence type="ECO:0000259" key="11">
    <source>
        <dbReference type="Pfam" id="PF07486"/>
    </source>
</evidence>
<evidence type="ECO:0000256" key="9">
    <source>
        <dbReference type="SAM" id="Phobius"/>
    </source>
</evidence>
<dbReference type="NCBIfam" id="TIGR02869">
    <property type="entry name" value="spore_SleB"/>
    <property type="match status" value="1"/>
</dbReference>
<organism evidence="12 13">
    <name type="scientific">Lutispora thermophila DSM 19022</name>
    <dbReference type="NCBI Taxonomy" id="1122184"/>
    <lineage>
        <taxon>Bacteria</taxon>
        <taxon>Bacillati</taxon>
        <taxon>Bacillota</taxon>
        <taxon>Clostridia</taxon>
        <taxon>Lutisporales</taxon>
        <taxon>Lutisporaceae</taxon>
        <taxon>Lutispora</taxon>
    </lineage>
</organism>
<dbReference type="Gene3D" id="6.20.240.60">
    <property type="match status" value="1"/>
</dbReference>
<evidence type="ECO:0000313" key="13">
    <source>
        <dbReference type="Proteomes" id="UP000184442"/>
    </source>
</evidence>
<dbReference type="Pfam" id="PF07486">
    <property type="entry name" value="Hydrolase_2"/>
    <property type="match status" value="1"/>
</dbReference>
<evidence type="ECO:0000256" key="5">
    <source>
        <dbReference type="ARBA" id="ARBA00022801"/>
    </source>
</evidence>
<dbReference type="Pfam" id="PF01471">
    <property type="entry name" value="PG_binding_1"/>
    <property type="match status" value="1"/>
</dbReference>
<dbReference type="Gene3D" id="1.10.101.10">
    <property type="entry name" value="PGBD-like superfamily/PGBD"/>
    <property type="match status" value="1"/>
</dbReference>
<dbReference type="InterPro" id="IPR042047">
    <property type="entry name" value="SleB_dom1"/>
</dbReference>
<dbReference type="GO" id="GO:0071555">
    <property type="term" value="P:cell wall organization"/>
    <property type="evidence" value="ECO:0007669"/>
    <property type="project" value="UniProtKB-KW"/>
</dbReference>
<feature type="domain" description="Peptidoglycan binding-like" evidence="10">
    <location>
        <begin position="50"/>
        <end position="105"/>
    </location>
</feature>
<evidence type="ECO:0000256" key="8">
    <source>
        <dbReference type="NCBIfam" id="TIGR02869"/>
    </source>
</evidence>
<dbReference type="InterPro" id="IPR011105">
    <property type="entry name" value="Cell_wall_hydrolase_SleB"/>
</dbReference>
<accession>A0A1M6BUJ4</accession>
<dbReference type="GO" id="GO:0009847">
    <property type="term" value="P:spore germination"/>
    <property type="evidence" value="ECO:0007669"/>
    <property type="project" value="UniProtKB-UniRule"/>
</dbReference>
<dbReference type="AlphaFoldDB" id="A0A1M6BUJ4"/>
<dbReference type="InterPro" id="IPR002477">
    <property type="entry name" value="Peptidoglycan-bd-like"/>
</dbReference>
<evidence type="ECO:0000256" key="6">
    <source>
        <dbReference type="ARBA" id="ARBA00022969"/>
    </source>
</evidence>
<dbReference type="Proteomes" id="UP000184442">
    <property type="component" value="Unassembled WGS sequence"/>
</dbReference>
<dbReference type="STRING" id="1122184.SAMN02745176_00537"/>